<dbReference type="RefSeq" id="XP_003839196.1">
    <property type="nucleotide sequence ID" value="XM_003839148.1"/>
</dbReference>
<dbReference type="eggNOG" id="ENOG502RFKA">
    <property type="taxonomic scope" value="Eukaryota"/>
</dbReference>
<dbReference type="GeneID" id="13288376"/>
<organism evidence="2">
    <name type="scientific">Leptosphaeria maculans (strain JN3 / isolate v23.1.3 / race Av1-4-5-6-7-8)</name>
    <name type="common">Blackleg fungus</name>
    <name type="synonym">Phoma lingam</name>
    <dbReference type="NCBI Taxonomy" id="985895"/>
    <lineage>
        <taxon>Eukaryota</taxon>
        <taxon>Fungi</taxon>
        <taxon>Dikarya</taxon>
        <taxon>Ascomycota</taxon>
        <taxon>Pezizomycotina</taxon>
        <taxon>Dothideomycetes</taxon>
        <taxon>Pleosporomycetidae</taxon>
        <taxon>Pleosporales</taxon>
        <taxon>Pleosporineae</taxon>
        <taxon>Leptosphaeriaceae</taxon>
        <taxon>Plenodomus</taxon>
        <taxon>Plenodomus lingam/Leptosphaeria maculans species complex</taxon>
    </lineage>
</organism>
<protein>
    <recommendedName>
        <fullName evidence="3">Fungal N-terminal domain-containing protein</fullName>
    </recommendedName>
</protein>
<dbReference type="Proteomes" id="UP000002668">
    <property type="component" value="Genome"/>
</dbReference>
<gene>
    <name evidence="1" type="ORF">LEMA_P028690.1</name>
</gene>
<proteinExistence type="predicted"/>
<sequence length="245" mass="27613">MEAISIAASVSQIVVYSVSSIHYLRKLTSELTQGSSAYYEEEKSIRSLLDIVSRLYLQNEIDDSDHLLSILLDISRVSCDILHCFRPKIVWGLNLAPIINKDKILSSLALLDTKRKLLHIHNTLSLLQPGHQRHQTRSTMAQQNREIEFSEHRTEGVAERFSGLQPNVLESTKKITSKGNYVGPGAMDLGFNQTELSNDHRIQAMHQNVKYYTQRPAEDSHDNKAKVASSAFSGVKKYGFESDEA</sequence>
<dbReference type="VEuPathDB" id="FungiDB:LEMA_P028690.1"/>
<dbReference type="HOGENOM" id="CLU_1133760_0_0_1"/>
<dbReference type="AlphaFoldDB" id="E4ZVU1"/>
<evidence type="ECO:0000313" key="1">
    <source>
        <dbReference type="EMBL" id="CBX95717.1"/>
    </source>
</evidence>
<dbReference type="OrthoDB" id="3797806at2759"/>
<name>E4ZVU1_LEPMJ</name>
<keyword evidence="2" id="KW-1185">Reference proteome</keyword>
<evidence type="ECO:0008006" key="3">
    <source>
        <dbReference type="Google" id="ProtNLM"/>
    </source>
</evidence>
<reference evidence="2" key="1">
    <citation type="journal article" date="2011" name="Nat. Commun.">
        <title>Effector diversification within compartments of the Leptosphaeria maculans genome affected by Repeat-Induced Point mutations.</title>
        <authorList>
            <person name="Rouxel T."/>
            <person name="Grandaubert J."/>
            <person name="Hane J.K."/>
            <person name="Hoede C."/>
            <person name="van de Wouw A.P."/>
            <person name="Couloux A."/>
            <person name="Dominguez V."/>
            <person name="Anthouard V."/>
            <person name="Bally P."/>
            <person name="Bourras S."/>
            <person name="Cozijnsen A.J."/>
            <person name="Ciuffetti L.M."/>
            <person name="Degrave A."/>
            <person name="Dilmaghani A."/>
            <person name="Duret L."/>
            <person name="Fudal I."/>
            <person name="Goodwin S.B."/>
            <person name="Gout L."/>
            <person name="Glaser N."/>
            <person name="Linglin J."/>
            <person name="Kema G.H.J."/>
            <person name="Lapalu N."/>
            <person name="Lawrence C.B."/>
            <person name="May K."/>
            <person name="Meyer M."/>
            <person name="Ollivier B."/>
            <person name="Poulain J."/>
            <person name="Schoch C.L."/>
            <person name="Simon A."/>
            <person name="Spatafora J.W."/>
            <person name="Stachowiak A."/>
            <person name="Turgeon B.G."/>
            <person name="Tyler B.M."/>
            <person name="Vincent D."/>
            <person name="Weissenbach J."/>
            <person name="Amselem J."/>
            <person name="Quesneville H."/>
            <person name="Oliver R.P."/>
            <person name="Wincker P."/>
            <person name="Balesdent M.-H."/>
            <person name="Howlett B.J."/>
        </authorList>
    </citation>
    <scope>NUCLEOTIDE SEQUENCE [LARGE SCALE GENOMIC DNA]</scope>
    <source>
        <strain evidence="2">JN3 / isolate v23.1.3 / race Av1-4-5-6-7-8</strain>
    </source>
</reference>
<dbReference type="EMBL" id="FP929127">
    <property type="protein sequence ID" value="CBX95717.1"/>
    <property type="molecule type" value="Genomic_DNA"/>
</dbReference>
<evidence type="ECO:0000313" key="2">
    <source>
        <dbReference type="Proteomes" id="UP000002668"/>
    </source>
</evidence>
<accession>E4ZVU1</accession>
<dbReference type="InParanoid" id="E4ZVU1"/>